<keyword evidence="1" id="KW-0732">Signal</keyword>
<feature type="signal peptide" evidence="1">
    <location>
        <begin position="1"/>
        <end position="20"/>
    </location>
</feature>
<dbReference type="InterPro" id="IPR021268">
    <property type="entry name" value="DUF2845"/>
</dbReference>
<evidence type="ECO:0000313" key="2">
    <source>
        <dbReference type="EMBL" id="NMC63664.1"/>
    </source>
</evidence>
<dbReference type="Pfam" id="PF11006">
    <property type="entry name" value="DUF2845"/>
    <property type="match status" value="1"/>
</dbReference>
<evidence type="ECO:0000313" key="3">
    <source>
        <dbReference type="Proteomes" id="UP000524246"/>
    </source>
</evidence>
<dbReference type="EMBL" id="JAAZON010000501">
    <property type="protein sequence ID" value="NMC63664.1"/>
    <property type="molecule type" value="Genomic_DNA"/>
</dbReference>
<proteinExistence type="predicted"/>
<gene>
    <name evidence="2" type="ORF">GYA55_10930</name>
</gene>
<feature type="chain" id="PRO_5031073465" evidence="1">
    <location>
        <begin position="21"/>
        <end position="108"/>
    </location>
</feature>
<evidence type="ECO:0000256" key="1">
    <source>
        <dbReference type="SAM" id="SignalP"/>
    </source>
</evidence>
<protein>
    <submittedName>
        <fullName evidence="2">DUF2845 domain-containing protein</fullName>
    </submittedName>
</protein>
<dbReference type="Proteomes" id="UP000524246">
    <property type="component" value="Unassembled WGS sequence"/>
</dbReference>
<sequence>MKIVLALFGLVVLYAQSVLADFRCPSTGKIVSEGMTAYEVEAACGSPSAKNRLNTDASLTGLPAVEEWTYNFGSARLLRKLRFEGGVLKSEEVGSYGTEKSAKPTEKK</sequence>
<comment type="caution">
    <text evidence="2">The sequence shown here is derived from an EMBL/GenBank/DDBJ whole genome shotgun (WGS) entry which is preliminary data.</text>
</comment>
<name>A0A7X9FSX4_9DELT</name>
<organism evidence="2 3">
    <name type="scientific">SAR324 cluster bacterium</name>
    <dbReference type="NCBI Taxonomy" id="2024889"/>
    <lineage>
        <taxon>Bacteria</taxon>
        <taxon>Deltaproteobacteria</taxon>
        <taxon>SAR324 cluster</taxon>
    </lineage>
</organism>
<dbReference type="AlphaFoldDB" id="A0A7X9FSX4"/>
<accession>A0A7X9FSX4</accession>
<reference evidence="2 3" key="1">
    <citation type="journal article" date="2020" name="Biotechnol. Biofuels">
        <title>New insights from the biogas microbiome by comprehensive genome-resolved metagenomics of nearly 1600 species originating from multiple anaerobic digesters.</title>
        <authorList>
            <person name="Campanaro S."/>
            <person name="Treu L."/>
            <person name="Rodriguez-R L.M."/>
            <person name="Kovalovszki A."/>
            <person name="Ziels R.M."/>
            <person name="Maus I."/>
            <person name="Zhu X."/>
            <person name="Kougias P.G."/>
            <person name="Basile A."/>
            <person name="Luo G."/>
            <person name="Schluter A."/>
            <person name="Konstantinidis K.T."/>
            <person name="Angelidaki I."/>
        </authorList>
    </citation>
    <scope>NUCLEOTIDE SEQUENCE [LARGE SCALE GENOMIC DNA]</scope>
    <source>
        <strain evidence="2">AS27yjCOA_65</strain>
    </source>
</reference>